<sequence length="141" mass="15566">MPSAFQVQTMAPNTDISTRALIVALKSPTGGKTSAEVAEKTGLSTRQVNRIYTRAIERGFDPNHMPLTLRDEWLQDAPRSGCPTKQTAEATEGVVAKVRTDHYGREKTCADIVGELSFQGIDIVMTLLRYLCHDPSIRFSL</sequence>
<dbReference type="RefSeq" id="XP_024328224.1">
    <property type="nucleotide sequence ID" value="XM_024463957.1"/>
</dbReference>
<dbReference type="GeneID" id="36283361"/>
<reference evidence="1" key="1">
    <citation type="submission" date="2016-03" db="EMBL/GenBank/DDBJ databases">
        <title>Updated assembly of Pseudogymnoascus destructans, the fungus causing white-nose syndrome of bats.</title>
        <authorList>
            <person name="Palmer J.M."/>
            <person name="Drees K.P."/>
            <person name="Foster J.T."/>
            <person name="Lindner D.L."/>
        </authorList>
    </citation>
    <scope>NUCLEOTIDE SEQUENCE [LARGE SCALE GENOMIC DNA]</scope>
    <source>
        <strain evidence="1">20631-21</strain>
    </source>
</reference>
<proteinExistence type="predicted"/>
<name>A0A177AP46_9PEZI</name>
<dbReference type="VEuPathDB" id="FungiDB:GMDG_00634"/>
<dbReference type="OrthoDB" id="3435832at2759"/>
<gene>
    <name evidence="1" type="ORF">VC83_00262</name>
</gene>
<organism evidence="1">
    <name type="scientific">Pseudogymnoascus destructans</name>
    <dbReference type="NCBI Taxonomy" id="655981"/>
    <lineage>
        <taxon>Eukaryota</taxon>
        <taxon>Fungi</taxon>
        <taxon>Dikarya</taxon>
        <taxon>Ascomycota</taxon>
        <taxon>Pezizomycotina</taxon>
        <taxon>Leotiomycetes</taxon>
        <taxon>Thelebolales</taxon>
        <taxon>Thelebolaceae</taxon>
        <taxon>Pseudogymnoascus</taxon>
    </lineage>
</organism>
<dbReference type="AlphaFoldDB" id="A0A177AP46"/>
<dbReference type="EMBL" id="KV441386">
    <property type="protein sequence ID" value="OAF62954.1"/>
    <property type="molecule type" value="Genomic_DNA"/>
</dbReference>
<accession>A0A177AP46</accession>
<protein>
    <submittedName>
        <fullName evidence="1">Uncharacterized protein</fullName>
    </submittedName>
</protein>
<dbReference type="Proteomes" id="UP000077154">
    <property type="component" value="Unassembled WGS sequence"/>
</dbReference>
<evidence type="ECO:0000313" key="1">
    <source>
        <dbReference type="EMBL" id="OAF62954.1"/>
    </source>
</evidence>
<dbReference type="eggNOG" id="ENOG502SWMJ">
    <property type="taxonomic scope" value="Eukaryota"/>
</dbReference>